<dbReference type="Proteomes" id="UP000186777">
    <property type="component" value="Unassembled WGS sequence"/>
</dbReference>
<evidence type="ECO:0000313" key="1">
    <source>
        <dbReference type="EMBL" id="OLA36331.1"/>
    </source>
</evidence>
<organism evidence="1 2">
    <name type="scientific">Phascolarctobacterium succinatutens</name>
    <dbReference type="NCBI Taxonomy" id="626940"/>
    <lineage>
        <taxon>Bacteria</taxon>
        <taxon>Bacillati</taxon>
        <taxon>Bacillota</taxon>
        <taxon>Negativicutes</taxon>
        <taxon>Acidaminococcales</taxon>
        <taxon>Acidaminococcaceae</taxon>
        <taxon>Phascolarctobacterium</taxon>
    </lineage>
</organism>
<proteinExistence type="predicted"/>
<evidence type="ECO:0000313" key="2">
    <source>
        <dbReference type="Proteomes" id="UP000186777"/>
    </source>
</evidence>
<reference evidence="1 2" key="1">
    <citation type="journal article" date="2016" name="Nat. Biotechnol.">
        <title>Measurement of bacterial replication rates in microbial communities.</title>
        <authorList>
            <person name="Brown C.T."/>
            <person name="Olm M.R."/>
            <person name="Thomas B.C."/>
            <person name="Banfield J.F."/>
        </authorList>
    </citation>
    <scope>NUCLEOTIDE SEQUENCE [LARGE SCALE GENOMIC DNA]</scope>
    <source>
        <strain evidence="1">46_33</strain>
    </source>
</reference>
<name>A0A1Q6R1T3_9FIRM</name>
<sequence length="589" mass="66057">MILQALVDYYEALAAKGKVAKPGWGNAKISYALNIDKQGRLLNLLSLKISVQKGKKTVELPQNILLPEATKRTAGVAAQFLWDNAKYVLGIDASGKTERSKQCFEAMAQKCQEILADAVGEKAMALKAFFATWQPELAHENMLLQPYREDLLGSANLMFKVDGESVEQDEEIKRAWDSYKSQQATDVAKGICLVTGKTAPVARLHPSIKGLYGAQSSGAALVAFNAPAYESYEHKQGDNAPVSEYAAFAYTTALNTLLSNDRNYLRIGDMTVVFWAEGADEDNEDVFGDIFSSANEIVKDEDIKGFFEKVRAGKPFEVSDFTVKPDNKFYILGLSPNAARISVRFFFINTFGDFIKNYEKYFREFEIIKPGFDNRVNIPLWQILQETANKNSKDKAATPLLIGAVLRSILSGTKYPEVLYQNTILRVKADQDNPDKNITKISRIKAAIMKACLIRNYKYNEEVVTVALNEECKKVPYVLGRLFAVLEDLQEKANPGINSTIKDRYFNSACANPSMTFPLLTKLANTHLKKISSQKGTVIYFEKLIGELMNKLEVDDNAMPARLSLPEQGEFVLGYYHQVQKRYEKKEEK</sequence>
<dbReference type="InterPro" id="IPR010144">
    <property type="entry name" value="CRISPR-assoc_prot_Csd1-typ"/>
</dbReference>
<comment type="caution">
    <text evidence="1">The sequence shown here is derived from an EMBL/GenBank/DDBJ whole genome shotgun (WGS) entry which is preliminary data.</text>
</comment>
<protein>
    <submittedName>
        <fullName evidence="1">Type I-C CRISPR-associated protein Cas8c/Csd1</fullName>
    </submittedName>
</protein>
<dbReference type="CDD" id="cd09757">
    <property type="entry name" value="Cas8c_I-C"/>
    <property type="match status" value="1"/>
</dbReference>
<dbReference type="RefSeq" id="WP_303680464.1">
    <property type="nucleotide sequence ID" value="NZ_MNTG01000046.1"/>
</dbReference>
<gene>
    <name evidence="1" type="ORF">BHW43_10215</name>
</gene>
<accession>A0A1Q6R1T3</accession>
<dbReference type="AlphaFoldDB" id="A0A1Q6R1T3"/>
<dbReference type="NCBIfam" id="TIGR01863">
    <property type="entry name" value="cas_Csd1"/>
    <property type="match status" value="1"/>
</dbReference>
<dbReference type="EMBL" id="MNTG01000046">
    <property type="protein sequence ID" value="OLA36331.1"/>
    <property type="molecule type" value="Genomic_DNA"/>
</dbReference>
<dbReference type="STRING" id="626940.BHW43_10215"/>
<dbReference type="Pfam" id="PF09709">
    <property type="entry name" value="Cas_Csd1"/>
    <property type="match status" value="1"/>
</dbReference>